<evidence type="ECO:0000313" key="2">
    <source>
        <dbReference type="EMBL" id="VAW18352.1"/>
    </source>
</evidence>
<dbReference type="InterPro" id="IPR027268">
    <property type="entry name" value="Peptidase_M4/M1_CTD_sf"/>
</dbReference>
<gene>
    <name evidence="2" type="ORF">MNBD_BACTEROID04-1397</name>
</gene>
<feature type="non-terminal residue" evidence="2">
    <location>
        <position position="381"/>
    </location>
</feature>
<reference evidence="2" key="1">
    <citation type="submission" date="2018-06" db="EMBL/GenBank/DDBJ databases">
        <authorList>
            <person name="Zhirakovskaya E."/>
        </authorList>
    </citation>
    <scope>NUCLEOTIDE SEQUENCE</scope>
</reference>
<sequence>MLHWLIMNKILQLCFIFISVTYVFGQNKNSVKYTLNYTEKSDKVLITIDFDSLSINTVKLIIPRSAPGTYELTNYSSFVDNVKAHTSSKINIEGNLGEGSFFTFSNTKNLYISSITYQVDIGKMETTLLGSYASSKKRKNYIGILGYSVFGFVEGLENEEIVLHINTTIDWPIFSTLRPQKERKKGTDSFFIENYAVLADAQYLLGKGIEIYQITNAQIPLFVAVYAETEINIKEIGRRVLKSFNKLTSYFGFVPMPHYTVCYEFLSPISKRHDYGFSMEHLNSMTASFDISKAITNYDSNANIGSVVHHIAHSWIPLRSYGIGYRPFEWQTAPLIETIWLNEGFIWYISYYTVLDNKQILDFFNKTLNNAPDYIKKKSLK</sequence>
<dbReference type="AlphaFoldDB" id="A0A3B0TV86"/>
<proteinExistence type="predicted"/>
<protein>
    <submittedName>
        <fullName evidence="2">Peptidase M61</fullName>
    </submittedName>
</protein>
<accession>A0A3B0TV86</accession>
<evidence type="ECO:0000259" key="1">
    <source>
        <dbReference type="Pfam" id="PF17899"/>
    </source>
</evidence>
<dbReference type="Pfam" id="PF17899">
    <property type="entry name" value="Peptidase_M61_N"/>
    <property type="match status" value="1"/>
</dbReference>
<dbReference type="InterPro" id="IPR040756">
    <property type="entry name" value="Peptidase_M61_N"/>
</dbReference>
<organism evidence="2">
    <name type="scientific">hydrothermal vent metagenome</name>
    <dbReference type="NCBI Taxonomy" id="652676"/>
    <lineage>
        <taxon>unclassified sequences</taxon>
        <taxon>metagenomes</taxon>
        <taxon>ecological metagenomes</taxon>
    </lineage>
</organism>
<dbReference type="EMBL" id="UOER01000020">
    <property type="protein sequence ID" value="VAW18352.1"/>
    <property type="molecule type" value="Genomic_DNA"/>
</dbReference>
<dbReference type="Gene3D" id="1.10.390.10">
    <property type="entry name" value="Neutral Protease Domain 2"/>
    <property type="match status" value="1"/>
</dbReference>
<dbReference type="Gene3D" id="2.60.40.3650">
    <property type="match status" value="1"/>
</dbReference>
<feature type="domain" description="Peptidase M61 N-terminal" evidence="1">
    <location>
        <begin position="33"/>
        <end position="201"/>
    </location>
</feature>
<name>A0A3B0TV86_9ZZZZ</name>